<dbReference type="InterPro" id="IPR036388">
    <property type="entry name" value="WH-like_DNA-bd_sf"/>
</dbReference>
<reference evidence="6" key="1">
    <citation type="submission" date="2022-06" db="EMBL/GenBank/DDBJ databases">
        <title>Complete genome sequence and characterization of Cupriavidus gilardii QJ1 isolated from contaminating cells.</title>
        <authorList>
            <person name="Qi J."/>
        </authorList>
    </citation>
    <scope>NUCLEOTIDE SEQUENCE</scope>
    <source>
        <strain evidence="6">QJ1</strain>
    </source>
</reference>
<dbReference type="SUPFAM" id="SSF46785">
    <property type="entry name" value="Winged helix' DNA-binding domain"/>
    <property type="match status" value="1"/>
</dbReference>
<evidence type="ECO:0000256" key="1">
    <source>
        <dbReference type="ARBA" id="ARBA00009437"/>
    </source>
</evidence>
<dbReference type="EMBL" id="CP098735">
    <property type="protein sequence ID" value="USE78004.1"/>
    <property type="molecule type" value="Genomic_DNA"/>
</dbReference>
<dbReference type="PANTHER" id="PTHR30419">
    <property type="entry name" value="HTH-TYPE TRANSCRIPTIONAL REGULATOR YBHD"/>
    <property type="match status" value="1"/>
</dbReference>
<proteinExistence type="inferred from homology"/>
<dbReference type="InterPro" id="IPR050950">
    <property type="entry name" value="HTH-type_LysR_regulators"/>
</dbReference>
<keyword evidence="3" id="KW-0238">DNA-binding</keyword>
<dbReference type="InterPro" id="IPR036390">
    <property type="entry name" value="WH_DNA-bd_sf"/>
</dbReference>
<dbReference type="SUPFAM" id="SSF53850">
    <property type="entry name" value="Periplasmic binding protein-like II"/>
    <property type="match status" value="1"/>
</dbReference>
<keyword evidence="7" id="KW-1185">Reference proteome</keyword>
<evidence type="ECO:0000256" key="3">
    <source>
        <dbReference type="ARBA" id="ARBA00023125"/>
    </source>
</evidence>
<gene>
    <name evidence="6" type="ORF">NDR89_02860</name>
</gene>
<dbReference type="Gene3D" id="1.10.10.10">
    <property type="entry name" value="Winged helix-like DNA-binding domain superfamily/Winged helix DNA-binding domain"/>
    <property type="match status" value="1"/>
</dbReference>
<dbReference type="Pfam" id="PF00126">
    <property type="entry name" value="HTH_1"/>
    <property type="match status" value="1"/>
</dbReference>
<dbReference type="Proteomes" id="UP001056648">
    <property type="component" value="Chromosome 1"/>
</dbReference>
<evidence type="ECO:0000256" key="2">
    <source>
        <dbReference type="ARBA" id="ARBA00023015"/>
    </source>
</evidence>
<dbReference type="RefSeq" id="WP_226994957.1">
    <property type="nucleotide sequence ID" value="NZ_CP054624.1"/>
</dbReference>
<evidence type="ECO:0000256" key="4">
    <source>
        <dbReference type="ARBA" id="ARBA00023163"/>
    </source>
</evidence>
<dbReference type="PRINTS" id="PR00039">
    <property type="entry name" value="HTHLYSR"/>
</dbReference>
<keyword evidence="2" id="KW-0805">Transcription regulation</keyword>
<keyword evidence="4" id="KW-0804">Transcription</keyword>
<dbReference type="InterPro" id="IPR000847">
    <property type="entry name" value="LysR_HTH_N"/>
</dbReference>
<dbReference type="PROSITE" id="PS50931">
    <property type="entry name" value="HTH_LYSR"/>
    <property type="match status" value="1"/>
</dbReference>
<name>A0ABY4VLA7_9BURK</name>
<dbReference type="Gene3D" id="3.40.190.290">
    <property type="match status" value="1"/>
</dbReference>
<feature type="domain" description="HTH lysR-type" evidence="5">
    <location>
        <begin position="21"/>
        <end position="78"/>
    </location>
</feature>
<accession>A0ABY4VLA7</accession>
<evidence type="ECO:0000259" key="5">
    <source>
        <dbReference type="PROSITE" id="PS50931"/>
    </source>
</evidence>
<protein>
    <submittedName>
        <fullName evidence="6">LysR family transcriptional regulator</fullName>
    </submittedName>
</protein>
<evidence type="ECO:0000313" key="7">
    <source>
        <dbReference type="Proteomes" id="UP001056648"/>
    </source>
</evidence>
<dbReference type="GeneID" id="70687501"/>
<organism evidence="6 7">
    <name type="scientific">Cupriavidus gilardii</name>
    <dbReference type="NCBI Taxonomy" id="82541"/>
    <lineage>
        <taxon>Bacteria</taxon>
        <taxon>Pseudomonadati</taxon>
        <taxon>Pseudomonadota</taxon>
        <taxon>Betaproteobacteria</taxon>
        <taxon>Burkholderiales</taxon>
        <taxon>Burkholderiaceae</taxon>
        <taxon>Cupriavidus</taxon>
    </lineage>
</organism>
<dbReference type="Pfam" id="PF03466">
    <property type="entry name" value="LysR_substrate"/>
    <property type="match status" value="1"/>
</dbReference>
<dbReference type="InterPro" id="IPR005119">
    <property type="entry name" value="LysR_subst-bd"/>
</dbReference>
<evidence type="ECO:0000313" key="6">
    <source>
        <dbReference type="EMBL" id="USE78004.1"/>
    </source>
</evidence>
<sequence length="318" mass="34429">MTSVAMPAFADRLQHNLISRLRLKQLSLLLVLERHRSLSRAAAELNLSQPAVTKALREIEEIFLTPLFHRSRAGLEATETGASVLAYARLALADARALGDELAVLDAGLGGRLRIGVIPFIAPAILDAACSHALSQQPRIAVLVREGTTDELVGALRAHEVDCVIARSFYAAGEDIVQMPLYREEPTLVVPSRAAARLSRGPLDWARLATLDWIMPPPQTPTRRTINTMFATAGVAPPLPLVETYSIKTIATLLRTQPRTITIVPRAVAVELAHGGGAALLPHALRWDLPPVEAMWLRRAQHSGPLMALVTALQRASG</sequence>
<comment type="similarity">
    <text evidence="1">Belongs to the LysR transcriptional regulatory family.</text>
</comment>